<feature type="domain" description="VOC" evidence="1">
    <location>
        <begin position="3"/>
        <end position="120"/>
    </location>
</feature>
<dbReference type="PANTHER" id="PTHR33993:SF2">
    <property type="entry name" value="VOC DOMAIN-CONTAINING PROTEIN"/>
    <property type="match status" value="1"/>
</dbReference>
<dbReference type="PANTHER" id="PTHR33993">
    <property type="entry name" value="GLYOXALASE-RELATED"/>
    <property type="match status" value="1"/>
</dbReference>
<dbReference type="Proteomes" id="UP000231990">
    <property type="component" value="Unassembled WGS sequence"/>
</dbReference>
<dbReference type="InterPro" id="IPR037523">
    <property type="entry name" value="VOC_core"/>
</dbReference>
<dbReference type="GO" id="GO:0016829">
    <property type="term" value="F:lyase activity"/>
    <property type="evidence" value="ECO:0007669"/>
    <property type="project" value="UniProtKB-KW"/>
</dbReference>
<organism evidence="3 5">
    <name type="scientific">Leptospira perolatii</name>
    <dbReference type="NCBI Taxonomy" id="2023191"/>
    <lineage>
        <taxon>Bacteria</taxon>
        <taxon>Pseudomonadati</taxon>
        <taxon>Spirochaetota</taxon>
        <taxon>Spirochaetia</taxon>
        <taxon>Leptospirales</taxon>
        <taxon>Leptospiraceae</taxon>
        <taxon>Leptospira</taxon>
    </lineage>
</organism>
<keyword evidence="4" id="KW-1185">Reference proteome</keyword>
<dbReference type="CDD" id="cd07247">
    <property type="entry name" value="SgaA_N_like"/>
    <property type="match status" value="1"/>
</dbReference>
<evidence type="ECO:0000313" key="2">
    <source>
        <dbReference type="EMBL" id="PJZ69074.1"/>
    </source>
</evidence>
<dbReference type="PROSITE" id="PS51819">
    <property type="entry name" value="VOC"/>
    <property type="match status" value="1"/>
</dbReference>
<dbReference type="InterPro" id="IPR052164">
    <property type="entry name" value="Anthracycline_SecMetBiosynth"/>
</dbReference>
<dbReference type="Pfam" id="PF00903">
    <property type="entry name" value="Glyoxalase"/>
    <property type="match status" value="1"/>
</dbReference>
<dbReference type="InterPro" id="IPR004360">
    <property type="entry name" value="Glyas_Fos-R_dOase_dom"/>
</dbReference>
<gene>
    <name evidence="2" type="ORF">CH360_12360</name>
    <name evidence="3" type="ORF">CH373_17515</name>
</gene>
<protein>
    <submittedName>
        <fullName evidence="3">Lactoylglutathione lyase</fullName>
    </submittedName>
</protein>
<dbReference type="EMBL" id="NPDZ01000019">
    <property type="protein sequence ID" value="PJZ71783.1"/>
    <property type="molecule type" value="Genomic_DNA"/>
</dbReference>
<dbReference type="SUPFAM" id="SSF54593">
    <property type="entry name" value="Glyoxalase/Bleomycin resistance protein/Dihydroxybiphenyl dioxygenase"/>
    <property type="match status" value="1"/>
</dbReference>
<dbReference type="OrthoDB" id="9804235at2"/>
<evidence type="ECO:0000313" key="3">
    <source>
        <dbReference type="EMBL" id="PJZ71783.1"/>
    </source>
</evidence>
<keyword evidence="3" id="KW-0456">Lyase</keyword>
<dbReference type="EMBL" id="NPDY01000012">
    <property type="protein sequence ID" value="PJZ69074.1"/>
    <property type="molecule type" value="Genomic_DNA"/>
</dbReference>
<evidence type="ECO:0000313" key="5">
    <source>
        <dbReference type="Proteomes" id="UP000231990"/>
    </source>
</evidence>
<sequence length="125" mass="13867">MNTIAYFEIQVNEPKKAVHFYEEVFGWKFYKQEGLPIEYWHIETGGIMGGLLQRPAPEPGLGQGTNAFVCSAEVSNFDSIASKIMKAGGQVALPKFAVPGKCWQGYFLDNSGNTFGIFQVDEHAK</sequence>
<proteinExistence type="predicted"/>
<reference evidence="4 5" key="1">
    <citation type="submission" date="2017-07" db="EMBL/GenBank/DDBJ databases">
        <title>Leptospira spp. isolated from tropical soils.</title>
        <authorList>
            <person name="Thibeaux R."/>
            <person name="Iraola G."/>
            <person name="Ferres I."/>
            <person name="Bierque E."/>
            <person name="Girault D."/>
            <person name="Soupe-Gilbert M.-E."/>
            <person name="Picardeau M."/>
            <person name="Goarant C."/>
        </authorList>
    </citation>
    <scope>NUCLEOTIDE SEQUENCE [LARGE SCALE GENOMIC DNA]</scope>
    <source>
        <strain evidence="3 5">FH1-B-B1</strain>
        <strain evidence="2 4">FH1-B-C1</strain>
    </source>
</reference>
<comment type="caution">
    <text evidence="3">The sequence shown here is derived from an EMBL/GenBank/DDBJ whole genome shotgun (WGS) entry which is preliminary data.</text>
</comment>
<dbReference type="Gene3D" id="3.10.180.10">
    <property type="entry name" value="2,3-Dihydroxybiphenyl 1,2-Dioxygenase, domain 1"/>
    <property type="match status" value="1"/>
</dbReference>
<dbReference type="Proteomes" id="UP000231962">
    <property type="component" value="Unassembled WGS sequence"/>
</dbReference>
<name>A0A2M9ZIJ8_9LEPT</name>
<dbReference type="InterPro" id="IPR029068">
    <property type="entry name" value="Glyas_Bleomycin-R_OHBP_Dase"/>
</dbReference>
<dbReference type="RefSeq" id="WP_100714366.1">
    <property type="nucleotide sequence ID" value="NZ_NPDY01000012.1"/>
</dbReference>
<dbReference type="AlphaFoldDB" id="A0A2M9ZIJ8"/>
<evidence type="ECO:0000313" key="4">
    <source>
        <dbReference type="Proteomes" id="UP000231962"/>
    </source>
</evidence>
<evidence type="ECO:0000259" key="1">
    <source>
        <dbReference type="PROSITE" id="PS51819"/>
    </source>
</evidence>
<accession>A0A2M9ZIJ8</accession>